<gene>
    <name evidence="2" type="ORF">BPAE_0005g01290</name>
</gene>
<evidence type="ECO:0000313" key="2">
    <source>
        <dbReference type="EMBL" id="TGO30533.1"/>
    </source>
</evidence>
<proteinExistence type="predicted"/>
<dbReference type="AlphaFoldDB" id="A0A4Z1G8G8"/>
<keyword evidence="3" id="KW-1185">Reference proteome</keyword>
<name>A0A4Z1G8G8_9HELO</name>
<dbReference type="EMBL" id="PQXI01000005">
    <property type="protein sequence ID" value="TGO30533.1"/>
    <property type="molecule type" value="Genomic_DNA"/>
</dbReference>
<evidence type="ECO:0000313" key="3">
    <source>
        <dbReference type="Proteomes" id="UP000297910"/>
    </source>
</evidence>
<evidence type="ECO:0000256" key="1">
    <source>
        <dbReference type="SAM" id="MobiDB-lite"/>
    </source>
</evidence>
<feature type="compositionally biased region" description="Basic and acidic residues" evidence="1">
    <location>
        <begin position="210"/>
        <end position="222"/>
    </location>
</feature>
<feature type="compositionally biased region" description="Low complexity" evidence="1">
    <location>
        <begin position="262"/>
        <end position="282"/>
    </location>
</feature>
<accession>A0A4Z1G8G8</accession>
<sequence>MNRGPFAVYETAASAVLTCSNVERHVEGLSVATIRTEVINIVLLLEYKNARTAHQVKIRITSISNLLNRHYYDYLVSNSLSRLPFASIQCFLRLSFLDNHTVTIVNMSHRSGQQNVVKTERGSSASQASLINPKSLQCYELSPGNHYTLGKYSSNYKTESLQGTKYYKCQLSNDCVYKRLNSLNDLENHIHSQHMEKLCGFIGRRDDRQEHVDTSRCHDGSERRRKRDKGLANKANAEEQKRFKDGERRRMRYEAEDRSRMSGNDQSSGTSESSGNSGKRRS</sequence>
<organism evidence="2 3">
    <name type="scientific">Botrytis paeoniae</name>
    <dbReference type="NCBI Taxonomy" id="278948"/>
    <lineage>
        <taxon>Eukaryota</taxon>
        <taxon>Fungi</taxon>
        <taxon>Dikarya</taxon>
        <taxon>Ascomycota</taxon>
        <taxon>Pezizomycotina</taxon>
        <taxon>Leotiomycetes</taxon>
        <taxon>Helotiales</taxon>
        <taxon>Sclerotiniaceae</taxon>
        <taxon>Botrytis</taxon>
    </lineage>
</organism>
<reference evidence="2 3" key="1">
    <citation type="submission" date="2017-12" db="EMBL/GenBank/DDBJ databases">
        <title>Comparative genomics of Botrytis spp.</title>
        <authorList>
            <person name="Valero-Jimenez C.A."/>
            <person name="Tapia P."/>
            <person name="Veloso J."/>
            <person name="Silva-Moreno E."/>
            <person name="Staats M."/>
            <person name="Valdes J.H."/>
            <person name="Van Kan J.A.L."/>
        </authorList>
    </citation>
    <scope>NUCLEOTIDE SEQUENCE [LARGE SCALE GENOMIC DNA]</scope>
    <source>
        <strain evidence="2 3">Bp0003</strain>
    </source>
</reference>
<comment type="caution">
    <text evidence="2">The sequence shown here is derived from an EMBL/GenBank/DDBJ whole genome shotgun (WGS) entry which is preliminary data.</text>
</comment>
<feature type="region of interest" description="Disordered" evidence="1">
    <location>
        <begin position="210"/>
        <end position="282"/>
    </location>
</feature>
<feature type="compositionally biased region" description="Basic and acidic residues" evidence="1">
    <location>
        <begin position="236"/>
        <end position="260"/>
    </location>
</feature>
<protein>
    <submittedName>
        <fullName evidence="2">Uncharacterized protein</fullName>
    </submittedName>
</protein>
<dbReference type="Proteomes" id="UP000297910">
    <property type="component" value="Unassembled WGS sequence"/>
</dbReference>